<gene>
    <name evidence="1" type="ORF">G7Y89_g3583</name>
</gene>
<sequence>MLMHGEKYVVGEGLFGRGAMAYSGATASSIPSSQSLLDKTPISRWQVRPNQTITPMTGTEELHLSQRTPPPEKDIDGILGELSKFLVRATFKDKDGIEQCSDEELREAAGPLFSALGFQNKINSKRMQCNALRLRPGTTPLTAPSADLIPVTVWGKNPTIEGMELTPGSATHITKGIRIRIEEGSALDLLFLVEKVKEK</sequence>
<organism evidence="1 2">
    <name type="scientific">Cudoniella acicularis</name>
    <dbReference type="NCBI Taxonomy" id="354080"/>
    <lineage>
        <taxon>Eukaryota</taxon>
        <taxon>Fungi</taxon>
        <taxon>Dikarya</taxon>
        <taxon>Ascomycota</taxon>
        <taxon>Pezizomycotina</taxon>
        <taxon>Leotiomycetes</taxon>
        <taxon>Helotiales</taxon>
        <taxon>Tricladiaceae</taxon>
        <taxon>Cudoniella</taxon>
    </lineage>
</organism>
<reference evidence="1 2" key="1">
    <citation type="submission" date="2020-03" db="EMBL/GenBank/DDBJ databases">
        <title>Draft Genome Sequence of Cudoniella acicularis.</title>
        <authorList>
            <person name="Buettner E."/>
            <person name="Kellner H."/>
        </authorList>
    </citation>
    <scope>NUCLEOTIDE SEQUENCE [LARGE SCALE GENOMIC DNA]</scope>
    <source>
        <strain evidence="1 2">DSM 108380</strain>
    </source>
</reference>
<comment type="caution">
    <text evidence="1">The sequence shown here is derived from an EMBL/GenBank/DDBJ whole genome shotgun (WGS) entry which is preliminary data.</text>
</comment>
<dbReference type="AlphaFoldDB" id="A0A8H4W525"/>
<protein>
    <submittedName>
        <fullName evidence="1">Uncharacterized protein</fullName>
    </submittedName>
</protein>
<accession>A0A8H4W525</accession>
<dbReference type="Proteomes" id="UP000566819">
    <property type="component" value="Unassembled WGS sequence"/>
</dbReference>
<proteinExistence type="predicted"/>
<evidence type="ECO:0000313" key="2">
    <source>
        <dbReference type="Proteomes" id="UP000566819"/>
    </source>
</evidence>
<name>A0A8H4W525_9HELO</name>
<dbReference type="EMBL" id="JAAMPI010000178">
    <property type="protein sequence ID" value="KAF4634528.1"/>
    <property type="molecule type" value="Genomic_DNA"/>
</dbReference>
<dbReference type="OrthoDB" id="3522347at2759"/>
<keyword evidence="2" id="KW-1185">Reference proteome</keyword>
<evidence type="ECO:0000313" key="1">
    <source>
        <dbReference type="EMBL" id="KAF4634528.1"/>
    </source>
</evidence>